<evidence type="ECO:0000313" key="8">
    <source>
        <dbReference type="EMBL" id="RMA97544.1"/>
    </source>
</evidence>
<keyword evidence="5 7" id="KW-0472">Membrane</keyword>
<evidence type="ECO:0000256" key="3">
    <source>
        <dbReference type="ARBA" id="ARBA00022692"/>
    </source>
</evidence>
<dbReference type="GO" id="GO:0043190">
    <property type="term" value="C:ATP-binding cassette (ABC) transporter complex"/>
    <property type="evidence" value="ECO:0007669"/>
    <property type="project" value="InterPro"/>
</dbReference>
<feature type="transmembrane region" description="Helical" evidence="7">
    <location>
        <begin position="12"/>
        <end position="31"/>
    </location>
</feature>
<sequence length="269" mass="30046">MIEILQIPFMQNALIGGIILAILLSVISLFINAKNWSFISVGISHATFGGLAIGFYLGINPTLVGGLFAVIVGLLIGYISKHGKIHEDISIGILFSFSMAFGVLIMSKSPNYNTDLFTFLFGNILTITDLDIKILIGFTIFSLGFIYIFFQKILYCCFDEDVAYTSGINTSFFYYSLITIISIATVLSVKLVGVILASAMMILPATFANQFFWHYKKILFFSILFSVFIVVIGIFISYYFDFPAGTFIVFLYTLIFGIVILIKRIFKFS</sequence>
<accession>A0A3M0BM50</accession>
<keyword evidence="4 7" id="KW-1133">Transmembrane helix</keyword>
<feature type="transmembrane region" description="Helical" evidence="7">
    <location>
        <begin position="162"/>
        <end position="185"/>
    </location>
</feature>
<evidence type="ECO:0000256" key="2">
    <source>
        <dbReference type="ARBA" id="ARBA00008034"/>
    </source>
</evidence>
<keyword evidence="6" id="KW-0813">Transport</keyword>
<evidence type="ECO:0000256" key="4">
    <source>
        <dbReference type="ARBA" id="ARBA00022989"/>
    </source>
</evidence>
<evidence type="ECO:0000313" key="9">
    <source>
        <dbReference type="Proteomes" id="UP000280842"/>
    </source>
</evidence>
<dbReference type="Pfam" id="PF00950">
    <property type="entry name" value="ABC-3"/>
    <property type="match status" value="1"/>
</dbReference>
<feature type="transmembrane region" description="Helical" evidence="7">
    <location>
        <begin position="130"/>
        <end position="150"/>
    </location>
</feature>
<dbReference type="RefSeq" id="WP_121922321.1">
    <property type="nucleotide sequence ID" value="NZ_REFO01000010.1"/>
</dbReference>
<dbReference type="Gene3D" id="1.10.3470.10">
    <property type="entry name" value="ABC transporter involved in vitamin B12 uptake, BtuC"/>
    <property type="match status" value="1"/>
</dbReference>
<gene>
    <name evidence="8" type="ORF">CLV39_0158</name>
</gene>
<keyword evidence="9" id="KW-1185">Reference proteome</keyword>
<dbReference type="InterPro" id="IPR001626">
    <property type="entry name" value="ABC_TroCD"/>
</dbReference>
<evidence type="ECO:0000256" key="6">
    <source>
        <dbReference type="RuleBase" id="RU003943"/>
    </source>
</evidence>
<reference evidence="8 9" key="1">
    <citation type="submission" date="2018-10" db="EMBL/GenBank/DDBJ databases">
        <title>Genomic Encyclopedia of Archaeal and Bacterial Type Strains, Phase II (KMG-II): from individual species to whole genera.</title>
        <authorList>
            <person name="Goeker M."/>
        </authorList>
    </citation>
    <scope>NUCLEOTIDE SEQUENCE [LARGE SCALE GENOMIC DNA]</scope>
    <source>
        <strain evidence="8 9">VM1</strain>
    </source>
</reference>
<dbReference type="AlphaFoldDB" id="A0A3M0BM50"/>
<dbReference type="PANTHER" id="PTHR30477:SF13">
    <property type="entry name" value="IRON TRANSPORT SYSTEM MEMBRANE PROTEIN HI_0360-RELATED"/>
    <property type="match status" value="1"/>
</dbReference>
<keyword evidence="3 6" id="KW-0812">Transmembrane</keyword>
<dbReference type="CDD" id="cd06550">
    <property type="entry name" value="TM_ABC_iron-siderophores_like"/>
    <property type="match status" value="1"/>
</dbReference>
<feature type="transmembrane region" description="Helical" evidence="7">
    <location>
        <begin position="63"/>
        <end position="79"/>
    </location>
</feature>
<evidence type="ECO:0000256" key="1">
    <source>
        <dbReference type="ARBA" id="ARBA00004141"/>
    </source>
</evidence>
<comment type="subcellular location">
    <subcellularLocation>
        <location evidence="6">Cell membrane</location>
        <topology evidence="6">Multi-pass membrane protein</topology>
    </subcellularLocation>
    <subcellularLocation>
        <location evidence="1">Membrane</location>
        <topology evidence="1">Multi-pass membrane protein</topology>
    </subcellularLocation>
</comment>
<dbReference type="EMBL" id="REFO01000010">
    <property type="protein sequence ID" value="RMA97544.1"/>
    <property type="molecule type" value="Genomic_DNA"/>
</dbReference>
<feature type="transmembrane region" description="Helical" evidence="7">
    <location>
        <begin position="38"/>
        <end position="57"/>
    </location>
</feature>
<organism evidence="8 9">
    <name type="scientific">Hydrogenothermus marinus</name>
    <dbReference type="NCBI Taxonomy" id="133270"/>
    <lineage>
        <taxon>Bacteria</taxon>
        <taxon>Pseudomonadati</taxon>
        <taxon>Aquificota</taxon>
        <taxon>Aquificia</taxon>
        <taxon>Aquificales</taxon>
        <taxon>Hydrogenothermaceae</taxon>
        <taxon>Hydrogenothermus</taxon>
    </lineage>
</organism>
<feature type="transmembrane region" description="Helical" evidence="7">
    <location>
        <begin position="91"/>
        <end position="110"/>
    </location>
</feature>
<feature type="transmembrane region" description="Helical" evidence="7">
    <location>
        <begin position="191"/>
        <end position="212"/>
    </location>
</feature>
<evidence type="ECO:0000256" key="5">
    <source>
        <dbReference type="ARBA" id="ARBA00023136"/>
    </source>
</evidence>
<dbReference type="GO" id="GO:0055085">
    <property type="term" value="P:transmembrane transport"/>
    <property type="evidence" value="ECO:0007669"/>
    <property type="project" value="InterPro"/>
</dbReference>
<feature type="transmembrane region" description="Helical" evidence="7">
    <location>
        <begin position="219"/>
        <end position="240"/>
    </location>
</feature>
<proteinExistence type="inferred from homology"/>
<protein>
    <submittedName>
        <fullName evidence="8">Zinc transport system permease protein</fullName>
    </submittedName>
</protein>
<dbReference type="SUPFAM" id="SSF81345">
    <property type="entry name" value="ABC transporter involved in vitamin B12 uptake, BtuC"/>
    <property type="match status" value="1"/>
</dbReference>
<dbReference type="Proteomes" id="UP000280842">
    <property type="component" value="Unassembled WGS sequence"/>
</dbReference>
<dbReference type="PANTHER" id="PTHR30477">
    <property type="entry name" value="ABC-TRANSPORTER METAL-BINDING PROTEIN"/>
    <property type="match status" value="1"/>
</dbReference>
<dbReference type="GO" id="GO:0010043">
    <property type="term" value="P:response to zinc ion"/>
    <property type="evidence" value="ECO:0007669"/>
    <property type="project" value="TreeGrafter"/>
</dbReference>
<evidence type="ECO:0000256" key="7">
    <source>
        <dbReference type="SAM" id="Phobius"/>
    </source>
</evidence>
<dbReference type="OrthoDB" id="9798540at2"/>
<name>A0A3M0BM50_9AQUI</name>
<dbReference type="InterPro" id="IPR037294">
    <property type="entry name" value="ABC_BtuC-like"/>
</dbReference>
<comment type="caution">
    <text evidence="8">The sequence shown here is derived from an EMBL/GenBank/DDBJ whole genome shotgun (WGS) entry which is preliminary data.</text>
</comment>
<comment type="similarity">
    <text evidence="2 6">Belongs to the ABC-3 integral membrane protein family.</text>
</comment>
<feature type="transmembrane region" description="Helical" evidence="7">
    <location>
        <begin position="246"/>
        <end position="266"/>
    </location>
</feature>